<dbReference type="Pfam" id="PF00156">
    <property type="entry name" value="Pribosyltran"/>
    <property type="match status" value="1"/>
</dbReference>
<keyword evidence="12" id="KW-0210">Decarboxylase</keyword>
<comment type="pathway">
    <text evidence="2">Pyrimidine metabolism; UMP biosynthesis via de novo pathway; UMP from orotate: step 2/2.</text>
</comment>
<proteinExistence type="inferred from homology"/>
<keyword evidence="11" id="KW-0808">Transferase</keyword>
<dbReference type="SUPFAM" id="SSF51366">
    <property type="entry name" value="Ribulose-phoshate binding barrel"/>
    <property type="match status" value="1"/>
</dbReference>
<evidence type="ECO:0000256" key="1">
    <source>
        <dbReference type="ARBA" id="ARBA00003769"/>
    </source>
</evidence>
<dbReference type="SMART" id="SM00934">
    <property type="entry name" value="OMPdecase"/>
    <property type="match status" value="1"/>
</dbReference>
<dbReference type="InterPro" id="IPR001754">
    <property type="entry name" value="OMPdeCOase_dom"/>
</dbReference>
<dbReference type="Gene3D" id="3.20.20.70">
    <property type="entry name" value="Aldolase class I"/>
    <property type="match status" value="1"/>
</dbReference>
<dbReference type="CDD" id="cd06223">
    <property type="entry name" value="PRTases_typeI"/>
    <property type="match status" value="1"/>
</dbReference>
<dbReference type="InterPro" id="IPR013785">
    <property type="entry name" value="Aldolase_TIM"/>
</dbReference>
<keyword evidence="13" id="KW-0665">Pyrimidine biosynthesis</keyword>
<evidence type="ECO:0000256" key="7">
    <source>
        <dbReference type="ARBA" id="ARBA00011971"/>
    </source>
</evidence>
<dbReference type="EC" id="2.4.2.10" evidence="7"/>
<dbReference type="PANTHER" id="PTHR43375">
    <property type="entry name" value="OROTIDINE 5'-PHOSPHATE DECARBOXYLASE"/>
    <property type="match status" value="1"/>
</dbReference>
<comment type="catalytic activity">
    <reaction evidence="16">
        <text>orotidine 5'-phosphate + H(+) = UMP + CO2</text>
        <dbReference type="Rhea" id="RHEA:11596"/>
        <dbReference type="ChEBI" id="CHEBI:15378"/>
        <dbReference type="ChEBI" id="CHEBI:16526"/>
        <dbReference type="ChEBI" id="CHEBI:57538"/>
        <dbReference type="ChEBI" id="CHEBI:57865"/>
        <dbReference type="EC" id="4.1.1.23"/>
    </reaction>
</comment>
<evidence type="ECO:0000256" key="12">
    <source>
        <dbReference type="ARBA" id="ARBA00022793"/>
    </source>
</evidence>
<evidence type="ECO:0000313" key="18">
    <source>
        <dbReference type="EMBL" id="CAD9652790.1"/>
    </source>
</evidence>
<dbReference type="InterPro" id="IPR011995">
    <property type="entry name" value="OMPdecase_type-2"/>
</dbReference>
<dbReference type="Pfam" id="PF00215">
    <property type="entry name" value="OMPdecase"/>
    <property type="match status" value="1"/>
</dbReference>
<dbReference type="GO" id="GO:0006207">
    <property type="term" value="P:'de novo' pyrimidine nucleobase biosynthetic process"/>
    <property type="evidence" value="ECO:0007669"/>
    <property type="project" value="InterPro"/>
</dbReference>
<evidence type="ECO:0000256" key="14">
    <source>
        <dbReference type="ARBA" id="ARBA00023239"/>
    </source>
</evidence>
<feature type="domain" description="Orotidine 5'-phosphate decarboxylase" evidence="17">
    <location>
        <begin position="17"/>
        <end position="266"/>
    </location>
</feature>
<dbReference type="GO" id="GO:0044205">
    <property type="term" value="P:'de novo' UMP biosynthetic process"/>
    <property type="evidence" value="ECO:0007669"/>
    <property type="project" value="UniProtKB-UniPathway"/>
</dbReference>
<evidence type="ECO:0000256" key="6">
    <source>
        <dbReference type="ARBA" id="ARBA00011738"/>
    </source>
</evidence>
<dbReference type="GO" id="GO:0004590">
    <property type="term" value="F:orotidine-5'-phosphate decarboxylase activity"/>
    <property type="evidence" value="ECO:0007669"/>
    <property type="project" value="UniProtKB-EC"/>
</dbReference>
<dbReference type="InterPro" id="IPR000836">
    <property type="entry name" value="PRTase_dom"/>
</dbReference>
<evidence type="ECO:0000256" key="4">
    <source>
        <dbReference type="ARBA" id="ARBA00006340"/>
    </source>
</evidence>
<evidence type="ECO:0000256" key="16">
    <source>
        <dbReference type="ARBA" id="ARBA00049157"/>
    </source>
</evidence>
<evidence type="ECO:0000256" key="8">
    <source>
        <dbReference type="ARBA" id="ARBA00012321"/>
    </source>
</evidence>
<keyword evidence="10" id="KW-0328">Glycosyltransferase</keyword>
<dbReference type="Gene3D" id="3.40.50.2020">
    <property type="match status" value="1"/>
</dbReference>
<dbReference type="PANTHER" id="PTHR43375:SF1">
    <property type="entry name" value="OROTIDINE 5'-PHOSPHATE DECARBOXYLASE"/>
    <property type="match status" value="1"/>
</dbReference>
<evidence type="ECO:0000256" key="9">
    <source>
        <dbReference type="ARBA" id="ARBA00021923"/>
    </source>
</evidence>
<name>A0A7S2QUY9_9STRA</name>
<comment type="similarity">
    <text evidence="5">Belongs to the OMP decarboxylase family. Type 2 subfamily.</text>
</comment>
<dbReference type="InterPro" id="IPR023031">
    <property type="entry name" value="OPRT"/>
</dbReference>
<dbReference type="AlphaFoldDB" id="A0A7S2QUY9"/>
<evidence type="ECO:0000256" key="15">
    <source>
        <dbReference type="ARBA" id="ARBA00033428"/>
    </source>
</evidence>
<evidence type="ECO:0000256" key="3">
    <source>
        <dbReference type="ARBA" id="ARBA00004889"/>
    </source>
</evidence>
<comment type="similarity">
    <text evidence="4">Belongs to the purine/pyrimidine phosphoribosyltransferase family. PyrE subfamily.</text>
</comment>
<dbReference type="SUPFAM" id="SSF53271">
    <property type="entry name" value="PRTase-like"/>
    <property type="match status" value="1"/>
</dbReference>
<evidence type="ECO:0000256" key="13">
    <source>
        <dbReference type="ARBA" id="ARBA00022975"/>
    </source>
</evidence>
<dbReference type="InterPro" id="IPR004467">
    <property type="entry name" value="Or_phspho_trans_dom"/>
</dbReference>
<accession>A0A7S2QUY9</accession>
<dbReference type="FunFam" id="3.40.50.2020:FF:000008">
    <property type="entry name" value="Orotate phosphoribosyltransferase"/>
    <property type="match status" value="1"/>
</dbReference>
<reference evidence="18" key="1">
    <citation type="submission" date="2021-01" db="EMBL/GenBank/DDBJ databases">
        <authorList>
            <person name="Corre E."/>
            <person name="Pelletier E."/>
            <person name="Niang G."/>
            <person name="Scheremetjew M."/>
            <person name="Finn R."/>
            <person name="Kale V."/>
            <person name="Holt S."/>
            <person name="Cochrane G."/>
            <person name="Meng A."/>
            <person name="Brown T."/>
            <person name="Cohen L."/>
        </authorList>
    </citation>
    <scope>NUCLEOTIDE SEQUENCE</scope>
    <source>
        <strain evidence="18">CCMP 1866</strain>
    </source>
</reference>
<sequence>MSFFQLIESRSASINSLLCVGLDPHRSELSSYGINPTSTDLETSQAAEKFCKDIIDATRDYAVAYKPNAAFFECLGSPGHDTLLRVIQHIGPAIPVLLDCKRGDIGSTASAYAVASYDKLGASGVTLSPLMGYDSVEPFVTGDYQGKGGAFLLCKTSNEGSNEILKGVAGKIARLAVKWSSTANSKSPTLPPCLGLVVGATDPSALSLARKSAPNLWILSPGVGAQGGDLDAACANGLDDEGGRMLIPVSRGISRSEDRGGKAREIRDNINMAREKVRKAKGIEGEGEGIESFQSEFINFSLEMGVLKFGTFTLKSGRESPYFFNAGLFSTGGALFKLGKAYAASIMSSVLSPTPTTVTFDVIFGPAYKGISLGAVVAAALYDGYGVDVGFAYNRKEAKDHGEGGMLVGAKMEGMKVLVVDDVISAGTAIRESYGMLTKIEGCEPVGVSIALDRAEKRSLDDPVSAVQAVARDLNIPVVSIVALKQLFGYLKTEGKFEPGILEAVTKYRKEYGVD</sequence>
<dbReference type="InterPro" id="IPR011060">
    <property type="entry name" value="RibuloseP-bd_barrel"/>
</dbReference>
<evidence type="ECO:0000259" key="17">
    <source>
        <dbReference type="SMART" id="SM00934"/>
    </source>
</evidence>
<comment type="function">
    <text evidence="1">Catalyzes the transfer of a ribosyl phosphate group from 5-phosphoribose 1-diphosphate to orotate, leading to the formation of orotidine monophosphate (OMP).</text>
</comment>
<protein>
    <recommendedName>
        <fullName evidence="9">Orotidine 5'-phosphate decarboxylase</fullName>
        <ecNumber evidence="7">2.4.2.10</ecNumber>
        <ecNumber evidence="8">4.1.1.23</ecNumber>
    </recommendedName>
    <alternativeName>
        <fullName evidence="15">OMP decarboxylase</fullName>
    </alternativeName>
</protein>
<organism evidence="18">
    <name type="scientific">Triparma pacifica</name>
    <dbReference type="NCBI Taxonomy" id="91992"/>
    <lineage>
        <taxon>Eukaryota</taxon>
        <taxon>Sar</taxon>
        <taxon>Stramenopiles</taxon>
        <taxon>Ochrophyta</taxon>
        <taxon>Bolidophyceae</taxon>
        <taxon>Parmales</taxon>
        <taxon>Triparmaceae</taxon>
        <taxon>Triparma</taxon>
    </lineage>
</organism>
<dbReference type="InterPro" id="IPR018089">
    <property type="entry name" value="OMPdecase_AS"/>
</dbReference>
<dbReference type="EC" id="4.1.1.23" evidence="8"/>
<keyword evidence="14" id="KW-0456">Lyase</keyword>
<dbReference type="CDD" id="cd04725">
    <property type="entry name" value="OMP_decarboxylase_like"/>
    <property type="match status" value="1"/>
</dbReference>
<evidence type="ECO:0000256" key="11">
    <source>
        <dbReference type="ARBA" id="ARBA00022679"/>
    </source>
</evidence>
<gene>
    <name evidence="18" type="ORF">TPAC0785_LOCUS334</name>
</gene>
<dbReference type="NCBIfam" id="TIGR02127">
    <property type="entry name" value="pyrF_sub2"/>
    <property type="match status" value="1"/>
</dbReference>
<dbReference type="EMBL" id="HBHE01000551">
    <property type="protein sequence ID" value="CAD9652790.1"/>
    <property type="molecule type" value="Transcribed_RNA"/>
</dbReference>
<evidence type="ECO:0000256" key="10">
    <source>
        <dbReference type="ARBA" id="ARBA00022676"/>
    </source>
</evidence>
<evidence type="ECO:0000256" key="5">
    <source>
        <dbReference type="ARBA" id="ARBA00008847"/>
    </source>
</evidence>
<dbReference type="UniPathway" id="UPA00070">
    <property type="reaction ID" value="UER00119"/>
</dbReference>
<comment type="pathway">
    <text evidence="3">Pyrimidine metabolism; UMP biosynthesis via de novo pathway; UMP from orotate: step 1/2.</text>
</comment>
<dbReference type="PROSITE" id="PS00156">
    <property type="entry name" value="OMPDECASE"/>
    <property type="match status" value="1"/>
</dbReference>
<dbReference type="InterPro" id="IPR029057">
    <property type="entry name" value="PRTase-like"/>
</dbReference>
<comment type="subunit">
    <text evidence="6">Homodimer.</text>
</comment>
<dbReference type="HAMAP" id="MF_01208">
    <property type="entry name" value="PyrE"/>
    <property type="match status" value="1"/>
</dbReference>
<evidence type="ECO:0000256" key="2">
    <source>
        <dbReference type="ARBA" id="ARBA00004861"/>
    </source>
</evidence>
<dbReference type="GO" id="GO:0004588">
    <property type="term" value="F:orotate phosphoribosyltransferase activity"/>
    <property type="evidence" value="ECO:0007669"/>
    <property type="project" value="UniProtKB-EC"/>
</dbReference>
<dbReference type="NCBIfam" id="TIGR00336">
    <property type="entry name" value="pyrE"/>
    <property type="match status" value="1"/>
</dbReference>